<dbReference type="STRING" id="1943.AQJ64_31260"/>
<protein>
    <submittedName>
        <fullName evidence="3">Acetyltransferase</fullName>
    </submittedName>
</protein>
<gene>
    <name evidence="3" type="ORF">AQJ64_31260</name>
</gene>
<dbReference type="SUPFAM" id="SSF54001">
    <property type="entry name" value="Cysteine proteinases"/>
    <property type="match status" value="1"/>
</dbReference>
<evidence type="ECO:0000256" key="2">
    <source>
        <dbReference type="RuleBase" id="RU003452"/>
    </source>
</evidence>
<evidence type="ECO:0000313" key="4">
    <source>
        <dbReference type="Proteomes" id="UP000052982"/>
    </source>
</evidence>
<name>A0A101SQT9_9ACTN</name>
<keyword evidence="4" id="KW-1185">Reference proteome</keyword>
<dbReference type="Gene3D" id="2.40.128.150">
    <property type="entry name" value="Cysteine proteinases"/>
    <property type="match status" value="1"/>
</dbReference>
<accession>A0A101SQT9</accession>
<dbReference type="InterPro" id="IPR001447">
    <property type="entry name" value="Arylamine_N-AcTrfase"/>
</dbReference>
<evidence type="ECO:0000256" key="1">
    <source>
        <dbReference type="ARBA" id="ARBA00006547"/>
    </source>
</evidence>
<proteinExistence type="inferred from homology"/>
<dbReference type="AlphaFoldDB" id="A0A101SQT9"/>
<evidence type="ECO:0000313" key="3">
    <source>
        <dbReference type="EMBL" id="KUN78460.1"/>
    </source>
</evidence>
<comment type="similarity">
    <text evidence="1 2">Belongs to the arylamine N-acetyltransferase family.</text>
</comment>
<organism evidence="3 4">
    <name type="scientific">Streptomyces griseoruber</name>
    <dbReference type="NCBI Taxonomy" id="1943"/>
    <lineage>
        <taxon>Bacteria</taxon>
        <taxon>Bacillati</taxon>
        <taxon>Actinomycetota</taxon>
        <taxon>Actinomycetes</taxon>
        <taxon>Kitasatosporales</taxon>
        <taxon>Streptomycetaceae</taxon>
        <taxon>Streptomyces</taxon>
    </lineage>
</organism>
<dbReference type="Proteomes" id="UP000052982">
    <property type="component" value="Unassembled WGS sequence"/>
</dbReference>
<dbReference type="PANTHER" id="PTHR11786:SF0">
    <property type="entry name" value="ARYLAMINE N-ACETYLTRANSFERASE 4-RELATED"/>
    <property type="match status" value="1"/>
</dbReference>
<dbReference type="GO" id="GO:0016407">
    <property type="term" value="F:acetyltransferase activity"/>
    <property type="evidence" value="ECO:0007669"/>
    <property type="project" value="InterPro"/>
</dbReference>
<sequence>MTAMDPSSLSREDLDAYCERIGHHGGRNADAGTLRALHHAHVRAFPFENLDPVRGVVPSLAPADLMAKLVRGRRGGYCFEQSTLFAEVLVALGFRVTRLAARVVLGAARAEDRPMTHMALLVEAPGDRQPRLADVGFGAPGAPLEPVPLAPGEHCGAGRRHRLVRVPSDGPLELWSLEFRTEDAWQAQYVFTLAPFARPDFEVANWYIATHPRSPFRSRPRVLRLTPDGGHLLLDGRRLVRTGADGRVVERELTGQAQVRRICAEEFGIDVPEGPVLPG</sequence>
<dbReference type="EMBL" id="LMWW01000053">
    <property type="protein sequence ID" value="KUN78460.1"/>
    <property type="molecule type" value="Genomic_DNA"/>
</dbReference>
<dbReference type="Gene3D" id="3.30.2140.10">
    <property type="entry name" value="Arylamine N-acetyltransferase"/>
    <property type="match status" value="1"/>
</dbReference>
<dbReference type="Pfam" id="PF00797">
    <property type="entry name" value="Acetyltransf_2"/>
    <property type="match status" value="1"/>
</dbReference>
<dbReference type="PRINTS" id="PR01543">
    <property type="entry name" value="ANATRNSFRASE"/>
</dbReference>
<dbReference type="InterPro" id="IPR038765">
    <property type="entry name" value="Papain-like_cys_pep_sf"/>
</dbReference>
<keyword evidence="3" id="KW-0808">Transferase</keyword>
<reference evidence="3 4" key="1">
    <citation type="submission" date="2015-10" db="EMBL/GenBank/DDBJ databases">
        <title>Draft genome sequence of Streptomyces griseoruber DSM 40281, type strain for the species Streptomyces griseoruber.</title>
        <authorList>
            <person name="Ruckert C."/>
            <person name="Winkler A."/>
            <person name="Kalinowski J."/>
            <person name="Kampfer P."/>
            <person name="Glaeser S."/>
        </authorList>
    </citation>
    <scope>NUCLEOTIDE SEQUENCE [LARGE SCALE GENOMIC DNA]</scope>
    <source>
        <strain evidence="3 4">DSM 40281</strain>
    </source>
</reference>
<dbReference type="PANTHER" id="PTHR11786">
    <property type="entry name" value="N-HYDROXYARYLAMINE O-ACETYLTRANSFERASE"/>
    <property type="match status" value="1"/>
</dbReference>
<comment type="caution">
    <text evidence="3">The sequence shown here is derived from an EMBL/GenBank/DDBJ whole genome shotgun (WGS) entry which is preliminary data.</text>
</comment>